<gene>
    <name evidence="2" type="ORF">SAMN05444320_107186</name>
</gene>
<dbReference type="Proteomes" id="UP000184501">
    <property type="component" value="Unassembled WGS sequence"/>
</dbReference>
<evidence type="ECO:0000259" key="1">
    <source>
        <dbReference type="Pfam" id="PF01243"/>
    </source>
</evidence>
<dbReference type="STRING" id="2017.SAMN05444320_107186"/>
<proteinExistence type="predicted"/>
<dbReference type="AlphaFoldDB" id="A0A1M5IB15"/>
<dbReference type="EMBL" id="FQVN01000007">
    <property type="protein sequence ID" value="SHG25090.1"/>
    <property type="molecule type" value="Genomic_DNA"/>
</dbReference>
<dbReference type="InterPro" id="IPR012349">
    <property type="entry name" value="Split_barrel_FMN-bd"/>
</dbReference>
<evidence type="ECO:0000313" key="3">
    <source>
        <dbReference type="Proteomes" id="UP000184501"/>
    </source>
</evidence>
<keyword evidence="3" id="KW-1185">Reference proteome</keyword>
<reference evidence="2 3" key="1">
    <citation type="submission" date="2016-11" db="EMBL/GenBank/DDBJ databases">
        <authorList>
            <person name="Jaros S."/>
            <person name="Januszkiewicz K."/>
            <person name="Wedrychowicz H."/>
        </authorList>
    </citation>
    <scope>NUCLEOTIDE SEQUENCE [LARGE SCALE GENOMIC DNA]</scope>
    <source>
        <strain evidence="2 3">DSM 44523</strain>
    </source>
</reference>
<dbReference type="InterPro" id="IPR011576">
    <property type="entry name" value="Pyridox_Oxase_N"/>
</dbReference>
<name>A0A1M5IB15_STRHI</name>
<dbReference type="Gene3D" id="2.30.110.10">
    <property type="entry name" value="Electron Transport, Fmn-binding Protein, Chain A"/>
    <property type="match status" value="1"/>
</dbReference>
<dbReference type="SUPFAM" id="SSF50475">
    <property type="entry name" value="FMN-binding split barrel"/>
    <property type="match status" value="1"/>
</dbReference>
<organism evidence="2 3">
    <name type="scientific">Streptoalloteichus hindustanus</name>
    <dbReference type="NCBI Taxonomy" id="2017"/>
    <lineage>
        <taxon>Bacteria</taxon>
        <taxon>Bacillati</taxon>
        <taxon>Actinomycetota</taxon>
        <taxon>Actinomycetes</taxon>
        <taxon>Pseudonocardiales</taxon>
        <taxon>Pseudonocardiaceae</taxon>
        <taxon>Streptoalloteichus</taxon>
    </lineage>
</organism>
<sequence length="169" mass="19496">MSAVPTRVASFDEIEDEFNRYVREIVYCSLITVDRRGRPRARVLLPIWQVVDGRPVGWIAAYRTPVKTAHLARNPHVTCSYWKPSQNAVFVDSVAGWVEEEHVKREVWELYRKGSPPPVGYDPRHYWPGGPTDPDFGLLRMDPFRVQVLRGADLRSRIWQPPDDEATAL</sequence>
<feature type="domain" description="Pyridoxamine 5'-phosphate oxidase N-terminal" evidence="1">
    <location>
        <begin position="14"/>
        <end position="148"/>
    </location>
</feature>
<protein>
    <submittedName>
        <fullName evidence="2">General stress protein 26</fullName>
    </submittedName>
</protein>
<dbReference type="Pfam" id="PF01243">
    <property type="entry name" value="PNPOx_N"/>
    <property type="match status" value="1"/>
</dbReference>
<accession>A0A1M5IB15</accession>
<evidence type="ECO:0000313" key="2">
    <source>
        <dbReference type="EMBL" id="SHG25090.1"/>
    </source>
</evidence>